<organism evidence="2 3">
    <name type="scientific">Kalanchoe fedtschenkoi</name>
    <name type="common">Lavender scallops</name>
    <name type="synonym">South American air plant</name>
    <dbReference type="NCBI Taxonomy" id="63787"/>
    <lineage>
        <taxon>Eukaryota</taxon>
        <taxon>Viridiplantae</taxon>
        <taxon>Streptophyta</taxon>
        <taxon>Embryophyta</taxon>
        <taxon>Tracheophyta</taxon>
        <taxon>Spermatophyta</taxon>
        <taxon>Magnoliopsida</taxon>
        <taxon>eudicotyledons</taxon>
        <taxon>Gunneridae</taxon>
        <taxon>Pentapetalae</taxon>
        <taxon>Saxifragales</taxon>
        <taxon>Crassulaceae</taxon>
        <taxon>Kalanchoe</taxon>
    </lineage>
</organism>
<reference evidence="2" key="1">
    <citation type="submission" date="2021-01" db="UniProtKB">
        <authorList>
            <consortium name="EnsemblPlants"/>
        </authorList>
    </citation>
    <scope>IDENTIFICATION</scope>
</reference>
<dbReference type="SUPFAM" id="SSF54427">
    <property type="entry name" value="NTF2-like"/>
    <property type="match status" value="1"/>
</dbReference>
<evidence type="ECO:0000313" key="3">
    <source>
        <dbReference type="Proteomes" id="UP000594263"/>
    </source>
</evidence>
<sequence>MGFSIVALMPSTPPSGCFYYHREVRVKCVKSSKRGDAVGSTRLSSLPSIPNSSGLDKCKLFQQTAYVKPSSRCNVQSEDKEGTFSGESILADQQALEHELRIAIDEENYPLAAKIRDNLKNLHEDSRALVLAANARFYHSFRTGDLAGMQALWAQGDHVCCVHPGVPVISGYDLVAQSWEYVLADYEFPLKIELKDVLVHVRGDLGYVTCVEFIKTTGSNWGRQTATNVFERIHGRWFICIHHATRIIT</sequence>
<dbReference type="Proteomes" id="UP000594263">
    <property type="component" value="Unplaced"/>
</dbReference>
<protein>
    <recommendedName>
        <fullName evidence="1">SnoaL-like domain-containing protein</fullName>
    </recommendedName>
</protein>
<dbReference type="InterPro" id="IPR032710">
    <property type="entry name" value="NTF2-like_dom_sf"/>
</dbReference>
<dbReference type="PANTHER" id="PTHR34957:SF1">
    <property type="entry name" value="NUCLEAR TRANSPORT FACTOR 2 (NTF2) FAMILY PROTEIN"/>
    <property type="match status" value="1"/>
</dbReference>
<name>A0A7N0TYN8_KALFE</name>
<dbReference type="Gramene" id="Kaladp0048s0292.2.v1.1">
    <property type="protein sequence ID" value="Kaladp0048s0292.2.v1.1"/>
    <property type="gene ID" value="Kaladp0048s0292.v1.1"/>
</dbReference>
<evidence type="ECO:0000259" key="1">
    <source>
        <dbReference type="Pfam" id="PF13474"/>
    </source>
</evidence>
<feature type="domain" description="SnoaL-like" evidence="1">
    <location>
        <begin position="130"/>
        <end position="244"/>
    </location>
</feature>
<proteinExistence type="predicted"/>
<dbReference type="Gene3D" id="3.10.450.50">
    <property type="match status" value="1"/>
</dbReference>
<keyword evidence="3" id="KW-1185">Reference proteome</keyword>
<dbReference type="Pfam" id="PF13474">
    <property type="entry name" value="SnoaL_3"/>
    <property type="match status" value="1"/>
</dbReference>
<dbReference type="InterPro" id="IPR037401">
    <property type="entry name" value="SnoaL-like"/>
</dbReference>
<dbReference type="AlphaFoldDB" id="A0A7N0TYN8"/>
<dbReference type="EnsemblPlants" id="Kaladp0048s0292.2.v1.1">
    <property type="protein sequence ID" value="Kaladp0048s0292.2.v1.1"/>
    <property type="gene ID" value="Kaladp0048s0292.v1.1"/>
</dbReference>
<accession>A0A7N0TYN8</accession>
<evidence type="ECO:0000313" key="2">
    <source>
        <dbReference type="EnsemblPlants" id="Kaladp0048s0292.2.v1.1"/>
    </source>
</evidence>
<dbReference type="PANTHER" id="PTHR34957">
    <property type="entry name" value="NUCLEAR TRANSPORT FACTOR 2 (NTF2) FAMILY PROTEIN"/>
    <property type="match status" value="1"/>
</dbReference>